<dbReference type="Pfam" id="PF00392">
    <property type="entry name" value="GntR"/>
    <property type="match status" value="1"/>
</dbReference>
<dbReference type="GO" id="GO:0003677">
    <property type="term" value="F:DNA binding"/>
    <property type="evidence" value="ECO:0007669"/>
    <property type="project" value="UniProtKB-KW"/>
</dbReference>
<dbReference type="InterPro" id="IPR036390">
    <property type="entry name" value="WH_DNA-bd_sf"/>
</dbReference>
<evidence type="ECO:0000313" key="5">
    <source>
        <dbReference type="EMBL" id="MTH52866.1"/>
    </source>
</evidence>
<reference evidence="5 6" key="1">
    <citation type="journal article" date="2017" name="Int. J. Syst. Evol. Microbiol.">
        <title>Bacillus mangrovi sp. nov., isolated from a sediment sample from a mangrove forest.</title>
        <authorList>
            <person name="Gupta V."/>
            <person name="Singh P.K."/>
            <person name="Korpole S."/>
            <person name="Tanuku N.R.S."/>
            <person name="Pinnaka A.K."/>
        </authorList>
    </citation>
    <scope>NUCLEOTIDE SEQUENCE [LARGE SCALE GENOMIC DNA]</scope>
    <source>
        <strain evidence="5 6">KCTC 33872</strain>
    </source>
</reference>
<dbReference type="PANTHER" id="PTHR43537">
    <property type="entry name" value="TRANSCRIPTIONAL REGULATOR, GNTR FAMILY"/>
    <property type="match status" value="1"/>
</dbReference>
<evidence type="ECO:0000256" key="2">
    <source>
        <dbReference type="ARBA" id="ARBA00023125"/>
    </source>
</evidence>
<sequence length="210" mass="24040">MDSVPGPKSRVYEETLQQIRQIITHDRLTPGDKIPSERELADRLNVGRSSVREALRALELLGIIETRRGEGTFIKDFRENHLVRVLGLYVLEDAKAVEDIFEMSALIEKQAIEKLLDNHDKKALIQLDREFRKGDLSCEQLMGKLIKLSGNRLLYRTWLVLGDYLKAGITLEEPSAPVFEELLSGLILKNKKLVLLVYKQISQYKIVQLS</sequence>
<dbReference type="GO" id="GO:0003700">
    <property type="term" value="F:DNA-binding transcription factor activity"/>
    <property type="evidence" value="ECO:0007669"/>
    <property type="project" value="InterPro"/>
</dbReference>
<dbReference type="Gene3D" id="1.10.10.10">
    <property type="entry name" value="Winged helix-like DNA-binding domain superfamily/Winged helix DNA-binding domain"/>
    <property type="match status" value="1"/>
</dbReference>
<dbReference type="PANTHER" id="PTHR43537:SF54">
    <property type="entry name" value="TRANSCRIPTIONAL REGULATOR, GNTR FAMILY"/>
    <property type="match status" value="1"/>
</dbReference>
<dbReference type="CDD" id="cd07377">
    <property type="entry name" value="WHTH_GntR"/>
    <property type="match status" value="1"/>
</dbReference>
<keyword evidence="2" id="KW-0238">DNA-binding</keyword>
<dbReference type="RefSeq" id="WP_155111405.1">
    <property type="nucleotide sequence ID" value="NZ_WMIB01000003.1"/>
</dbReference>
<keyword evidence="1" id="KW-0805">Transcription regulation</keyword>
<evidence type="ECO:0000256" key="3">
    <source>
        <dbReference type="ARBA" id="ARBA00023163"/>
    </source>
</evidence>
<gene>
    <name evidence="5" type="ORF">GKZ89_05540</name>
</gene>
<feature type="domain" description="HTH gntR-type" evidence="4">
    <location>
        <begin position="9"/>
        <end position="77"/>
    </location>
</feature>
<dbReference type="SMART" id="SM00345">
    <property type="entry name" value="HTH_GNTR"/>
    <property type="match status" value="1"/>
</dbReference>
<evidence type="ECO:0000256" key="1">
    <source>
        <dbReference type="ARBA" id="ARBA00023015"/>
    </source>
</evidence>
<dbReference type="OrthoDB" id="9799482at2"/>
<dbReference type="AlphaFoldDB" id="A0A7X2S4X1"/>
<evidence type="ECO:0000313" key="6">
    <source>
        <dbReference type="Proteomes" id="UP000434639"/>
    </source>
</evidence>
<evidence type="ECO:0000259" key="4">
    <source>
        <dbReference type="PROSITE" id="PS50949"/>
    </source>
</evidence>
<comment type="caution">
    <text evidence="5">The sequence shown here is derived from an EMBL/GenBank/DDBJ whole genome shotgun (WGS) entry which is preliminary data.</text>
</comment>
<dbReference type="InterPro" id="IPR000524">
    <property type="entry name" value="Tscrpt_reg_HTH_GntR"/>
</dbReference>
<dbReference type="PROSITE" id="PS50949">
    <property type="entry name" value="HTH_GNTR"/>
    <property type="match status" value="1"/>
</dbReference>
<dbReference type="EMBL" id="WMIB01000003">
    <property type="protein sequence ID" value="MTH52866.1"/>
    <property type="molecule type" value="Genomic_DNA"/>
</dbReference>
<keyword evidence="3" id="KW-0804">Transcription</keyword>
<keyword evidence="6" id="KW-1185">Reference proteome</keyword>
<organism evidence="5 6">
    <name type="scientific">Metabacillus mangrovi</name>
    <dbReference type="NCBI Taxonomy" id="1491830"/>
    <lineage>
        <taxon>Bacteria</taxon>
        <taxon>Bacillati</taxon>
        <taxon>Bacillota</taxon>
        <taxon>Bacilli</taxon>
        <taxon>Bacillales</taxon>
        <taxon>Bacillaceae</taxon>
        <taxon>Metabacillus</taxon>
    </lineage>
</organism>
<dbReference type="InterPro" id="IPR036388">
    <property type="entry name" value="WH-like_DNA-bd_sf"/>
</dbReference>
<accession>A0A7X2S4X1</accession>
<protein>
    <submittedName>
        <fullName evidence="5">GntR family transcriptional regulator</fullName>
    </submittedName>
</protein>
<dbReference type="SUPFAM" id="SSF46785">
    <property type="entry name" value="Winged helix' DNA-binding domain"/>
    <property type="match status" value="1"/>
</dbReference>
<dbReference type="PRINTS" id="PR00035">
    <property type="entry name" value="HTHGNTR"/>
</dbReference>
<proteinExistence type="predicted"/>
<name>A0A7X2S4X1_9BACI</name>
<dbReference type="Proteomes" id="UP000434639">
    <property type="component" value="Unassembled WGS sequence"/>
</dbReference>